<dbReference type="RefSeq" id="WP_165278374.1">
    <property type="nucleotide sequence ID" value="NZ_JAUZQE010000006.1"/>
</dbReference>
<dbReference type="SUPFAM" id="SSF46785">
    <property type="entry name" value="Winged helix' DNA-binding domain"/>
    <property type="match status" value="1"/>
</dbReference>
<dbReference type="Pfam" id="PF13404">
    <property type="entry name" value="HTH_AsnC-type"/>
    <property type="match status" value="1"/>
</dbReference>
<dbReference type="Pfam" id="PF01037">
    <property type="entry name" value="AsnC_trans_reg"/>
    <property type="match status" value="1"/>
</dbReference>
<dbReference type="InterPro" id="IPR011008">
    <property type="entry name" value="Dimeric_a/b-barrel"/>
</dbReference>
<gene>
    <name evidence="5" type="ORF">Q8947_03915</name>
</gene>
<keyword evidence="6" id="KW-1185">Reference proteome</keyword>
<evidence type="ECO:0000313" key="6">
    <source>
        <dbReference type="Proteomes" id="UP001232156"/>
    </source>
</evidence>
<dbReference type="InterPro" id="IPR000485">
    <property type="entry name" value="AsnC-type_HTH_dom"/>
</dbReference>
<dbReference type="PRINTS" id="PR00033">
    <property type="entry name" value="HTHASNC"/>
</dbReference>
<keyword evidence="1" id="KW-0805">Transcription regulation</keyword>
<dbReference type="SUPFAM" id="SSF54909">
    <property type="entry name" value="Dimeric alpha+beta barrel"/>
    <property type="match status" value="1"/>
</dbReference>
<evidence type="ECO:0000313" key="5">
    <source>
        <dbReference type="EMBL" id="MDR4125131.1"/>
    </source>
</evidence>
<proteinExistence type="predicted"/>
<organism evidence="5 6">
    <name type="scientific">Yanghanlia caeni</name>
    <dbReference type="NCBI Taxonomy" id="3064283"/>
    <lineage>
        <taxon>Bacteria</taxon>
        <taxon>Pseudomonadati</taxon>
        <taxon>Pseudomonadota</taxon>
        <taxon>Betaproteobacteria</taxon>
        <taxon>Burkholderiales</taxon>
        <taxon>Alcaligenaceae</taxon>
        <taxon>Yanghanlia</taxon>
    </lineage>
</organism>
<dbReference type="InterPro" id="IPR036388">
    <property type="entry name" value="WH-like_DNA-bd_sf"/>
</dbReference>
<dbReference type="Proteomes" id="UP001232156">
    <property type="component" value="Unassembled WGS sequence"/>
</dbReference>
<evidence type="ECO:0000256" key="1">
    <source>
        <dbReference type="ARBA" id="ARBA00023015"/>
    </source>
</evidence>
<evidence type="ECO:0000256" key="2">
    <source>
        <dbReference type="ARBA" id="ARBA00023125"/>
    </source>
</evidence>
<dbReference type="PANTHER" id="PTHR30154:SF34">
    <property type="entry name" value="TRANSCRIPTIONAL REGULATOR AZLB"/>
    <property type="match status" value="1"/>
</dbReference>
<reference evidence="5 6" key="1">
    <citation type="submission" date="2023-08" db="EMBL/GenBank/DDBJ databases">
        <title>Alcaligenaceae gen. nov., a novel taxon isolated from the sludge of Yixing Pesticide Factory.</title>
        <authorList>
            <person name="Ruan L."/>
        </authorList>
    </citation>
    <scope>NUCLEOTIDE SEQUENCE [LARGE SCALE GENOMIC DNA]</scope>
    <source>
        <strain evidence="5 6">LG-2</strain>
    </source>
</reference>
<dbReference type="InterPro" id="IPR036390">
    <property type="entry name" value="WH_DNA-bd_sf"/>
</dbReference>
<evidence type="ECO:0000259" key="4">
    <source>
        <dbReference type="PROSITE" id="PS50956"/>
    </source>
</evidence>
<feature type="domain" description="HTH asnC-type" evidence="4">
    <location>
        <begin position="1"/>
        <end position="62"/>
    </location>
</feature>
<dbReference type="Gene3D" id="1.10.10.10">
    <property type="entry name" value="Winged helix-like DNA-binding domain superfamily/Winged helix DNA-binding domain"/>
    <property type="match status" value="1"/>
</dbReference>
<dbReference type="PROSITE" id="PS50956">
    <property type="entry name" value="HTH_ASNC_2"/>
    <property type="match status" value="1"/>
</dbReference>
<name>A0ABU1D3Y3_9BURK</name>
<dbReference type="PANTHER" id="PTHR30154">
    <property type="entry name" value="LEUCINE-RESPONSIVE REGULATORY PROTEIN"/>
    <property type="match status" value="1"/>
</dbReference>
<dbReference type="InterPro" id="IPR019887">
    <property type="entry name" value="Tscrpt_reg_AsnC/Lrp_C"/>
</dbReference>
<dbReference type="SMART" id="SM00344">
    <property type="entry name" value="HTH_ASNC"/>
    <property type="match status" value="1"/>
</dbReference>
<keyword evidence="2" id="KW-0238">DNA-binding</keyword>
<comment type="caution">
    <text evidence="5">The sequence shown here is derived from an EMBL/GenBank/DDBJ whole genome shotgun (WGS) entry which is preliminary data.</text>
</comment>
<sequence>MDKIDRRILNALQADARASAQQVSDKVGLSPAPVWRRIKALESGRVIQGYHARVDRHKVGLGACMFTQISLDRHSAEVVENFERAVLSSPEILECHVVTGDSDFLLKILVESPEAYDAFLHNFLFNLPGVRQTRTIVALREIKNETTLPIKD</sequence>
<dbReference type="Gene3D" id="3.30.70.920">
    <property type="match status" value="1"/>
</dbReference>
<keyword evidence="3" id="KW-0804">Transcription</keyword>
<accession>A0ABU1D3Y3</accession>
<dbReference type="InterPro" id="IPR019888">
    <property type="entry name" value="Tscrpt_reg_AsnC-like"/>
</dbReference>
<evidence type="ECO:0000256" key="3">
    <source>
        <dbReference type="ARBA" id="ARBA00023163"/>
    </source>
</evidence>
<dbReference type="EMBL" id="JAUZQE010000006">
    <property type="protein sequence ID" value="MDR4125131.1"/>
    <property type="molecule type" value="Genomic_DNA"/>
</dbReference>
<protein>
    <submittedName>
        <fullName evidence="5">Lrp/AsnC family transcriptional regulator</fullName>
    </submittedName>
</protein>